<dbReference type="Pfam" id="PF19956">
    <property type="entry name" value="EAD2"/>
    <property type="match status" value="1"/>
</dbReference>
<dbReference type="AlphaFoldDB" id="A0A495QSP8"/>
<evidence type="ECO:0000259" key="2">
    <source>
        <dbReference type="Pfam" id="PF19956"/>
    </source>
</evidence>
<reference evidence="4 5" key="1">
    <citation type="submission" date="2018-10" db="EMBL/GenBank/DDBJ databases">
        <title>Genomic Encyclopedia of Archaeal and Bacterial Type Strains, Phase II (KMG-II): from individual species to whole genera.</title>
        <authorList>
            <person name="Goeker M."/>
        </authorList>
    </citation>
    <scope>NUCLEOTIDE SEQUENCE [LARGE SCALE GENOMIC DNA]</scope>
    <source>
        <strain evidence="4 5">DSM 43383</strain>
    </source>
</reference>
<keyword evidence="5" id="KW-1185">Reference proteome</keyword>
<sequence>MRTSLNVDDQHRLVEAMLKIEAMRVQRGRAVLLSALERDLGHRLPLVQHDQEVLDLWALVDALLNHPGAAQSLVRILEVFYGNSLSVRAFGDLVAELLPEPWLDQGERRVLHELITSLERSDPGLSHLSRFPLLYRRAVGPAWPLLDREVHSLHDVVALLEEIPAGGDGVPPLLAFVSDLAEYADSRTAPHFRGWVHRQVEAQGVDEAILACRSAACRSTSVEARSRPEPSETYLIIECAPDALEPDRYLVTAWLQVGREPGSTLRCDDEAMSISRITDLLEQLLTSESSVVGRRDPDLTIEFVLPRPLLDHPVEQSKIKIAGFEHRIGIKYPVVVRSLDRMRLAATHHGWRHKWAWLRGNAVDTPVCLVTRRGEYDQEELYSKLSEASPAVLALAYPPWGGENEEPDEHWIGLLAGTPVIAWCRDGRDPALFAREVKDLLAADLMKLPRRTMELRRQALSDVREGPGPGHLGLHLTLVFDDADRIPEPYVRLRPPA</sequence>
<proteinExistence type="predicted"/>
<organism evidence="4 5">
    <name type="scientific">Actinomadura pelletieri DSM 43383</name>
    <dbReference type="NCBI Taxonomy" id="1120940"/>
    <lineage>
        <taxon>Bacteria</taxon>
        <taxon>Bacillati</taxon>
        <taxon>Actinomycetota</taxon>
        <taxon>Actinomycetes</taxon>
        <taxon>Streptosporangiales</taxon>
        <taxon>Thermomonosporaceae</taxon>
        <taxon>Actinomadura</taxon>
    </lineage>
</organism>
<protein>
    <submittedName>
        <fullName evidence="4">Uncharacterized protein</fullName>
    </submittedName>
</protein>
<accession>A0A495QSP8</accession>
<name>A0A495QSP8_9ACTN</name>
<evidence type="ECO:0000259" key="3">
    <source>
        <dbReference type="Pfam" id="PF20028"/>
    </source>
</evidence>
<evidence type="ECO:0000313" key="5">
    <source>
        <dbReference type="Proteomes" id="UP000274601"/>
    </source>
</evidence>
<dbReference type="Proteomes" id="UP000274601">
    <property type="component" value="Unassembled WGS sequence"/>
</dbReference>
<comment type="caution">
    <text evidence="4">The sequence shown here is derived from an EMBL/GenBank/DDBJ whole genome shotgun (WGS) entry which is preliminary data.</text>
</comment>
<dbReference type="Pfam" id="PF20028">
    <property type="entry name" value="VMAP-C"/>
    <property type="match status" value="1"/>
</dbReference>
<feature type="domain" description="Effector-associated" evidence="2">
    <location>
        <begin position="14"/>
        <end position="95"/>
    </location>
</feature>
<dbReference type="Pfam" id="PF19916">
    <property type="entry name" value="VMAP-M0"/>
    <property type="match status" value="1"/>
</dbReference>
<dbReference type="InterPro" id="IPR045450">
    <property type="entry name" value="VMAP_C"/>
</dbReference>
<dbReference type="InterPro" id="IPR045431">
    <property type="entry name" value="EAD2"/>
</dbReference>
<gene>
    <name evidence="4" type="ORF">BZB76_1892</name>
</gene>
<dbReference type="InterPro" id="IPR045555">
    <property type="entry name" value="VMAP-M0"/>
</dbReference>
<feature type="domain" description="vWA-MoxR associated protein C-terminal" evidence="3">
    <location>
        <begin position="247"/>
        <end position="483"/>
    </location>
</feature>
<dbReference type="EMBL" id="RBWU01000002">
    <property type="protein sequence ID" value="RKS76536.1"/>
    <property type="molecule type" value="Genomic_DNA"/>
</dbReference>
<evidence type="ECO:0000313" key="4">
    <source>
        <dbReference type="EMBL" id="RKS76536.1"/>
    </source>
</evidence>
<feature type="domain" description="vWA-MoxR associated protein middle region 0" evidence="1">
    <location>
        <begin position="103"/>
        <end position="213"/>
    </location>
</feature>
<evidence type="ECO:0000259" key="1">
    <source>
        <dbReference type="Pfam" id="PF19916"/>
    </source>
</evidence>